<keyword evidence="2" id="KW-1185">Reference proteome</keyword>
<dbReference type="Pfam" id="PF12643">
    <property type="entry name" value="MazG-like"/>
    <property type="match status" value="1"/>
</dbReference>
<dbReference type="GO" id="GO:0047840">
    <property type="term" value="F:dCTP diphosphatase activity"/>
    <property type="evidence" value="ECO:0007669"/>
    <property type="project" value="TreeGrafter"/>
</dbReference>
<dbReference type="AlphaFoldDB" id="A0A135IAB4"/>
<name>A0A135IAB4_9GAMM</name>
<dbReference type="CDD" id="cd11537">
    <property type="entry name" value="NTP-PPase_RS21-C6_like"/>
    <property type="match status" value="1"/>
</dbReference>
<dbReference type="SUPFAM" id="SSF101386">
    <property type="entry name" value="all-alpha NTP pyrophosphatases"/>
    <property type="match status" value="1"/>
</dbReference>
<gene>
    <name evidence="1" type="ORF">ATN88_09665</name>
</gene>
<dbReference type="InterPro" id="IPR025984">
    <property type="entry name" value="DCTPP"/>
</dbReference>
<reference evidence="1 2" key="1">
    <citation type="submission" date="2015-11" db="EMBL/GenBank/DDBJ databases">
        <title>Genomic Taxonomy of the Vibrionaceae.</title>
        <authorList>
            <person name="Gomez-Gil B."/>
            <person name="Enciso-Ibarra J."/>
        </authorList>
    </citation>
    <scope>NUCLEOTIDE SEQUENCE [LARGE SCALE GENOMIC DNA]</scope>
    <source>
        <strain evidence="1 2">CAIM 912</strain>
    </source>
</reference>
<evidence type="ECO:0000313" key="1">
    <source>
        <dbReference type="EMBL" id="KXF82393.1"/>
    </source>
</evidence>
<dbReference type="PIRSF" id="PIRSF029826">
    <property type="entry name" value="UCP029826_pph"/>
    <property type="match status" value="1"/>
</dbReference>
<dbReference type="Gene3D" id="1.10.287.1080">
    <property type="entry name" value="MazG-like"/>
    <property type="match status" value="1"/>
</dbReference>
<protein>
    <submittedName>
        <fullName evidence="1">Nucleotide pyrophosphohydrolase</fullName>
    </submittedName>
</protein>
<dbReference type="InterPro" id="IPR052555">
    <property type="entry name" value="dCTP_Pyrophosphatase"/>
</dbReference>
<dbReference type="GO" id="GO:0006253">
    <property type="term" value="P:dCTP catabolic process"/>
    <property type="evidence" value="ECO:0007669"/>
    <property type="project" value="TreeGrafter"/>
</dbReference>
<keyword evidence="1" id="KW-0378">Hydrolase</keyword>
<sequence length="121" mass="14060">MKNTDQTNAFSRLQQEMTDFAKERDWDQFHNPKNLVMALTGEVGELNELFQWLTPEQAENFPADKQEALAHELADIQLYLLRLAEKCHIDLEAACDRKIALNKAKYPVEKCFGKSLKYNEL</sequence>
<accession>A0A135IAB4</accession>
<dbReference type="RefSeq" id="WP_067413883.1">
    <property type="nucleotide sequence ID" value="NZ_LNTY01000025.1"/>
</dbReference>
<dbReference type="Proteomes" id="UP000070529">
    <property type="component" value="Unassembled WGS sequence"/>
</dbReference>
<dbReference type="GO" id="GO:0042262">
    <property type="term" value="P:DNA protection"/>
    <property type="evidence" value="ECO:0007669"/>
    <property type="project" value="TreeGrafter"/>
</dbReference>
<dbReference type="GO" id="GO:0005829">
    <property type="term" value="C:cytosol"/>
    <property type="evidence" value="ECO:0007669"/>
    <property type="project" value="TreeGrafter"/>
</dbReference>
<dbReference type="STRING" id="294935.ATN88_09665"/>
<evidence type="ECO:0000313" key="2">
    <source>
        <dbReference type="Proteomes" id="UP000070529"/>
    </source>
</evidence>
<dbReference type="PANTHER" id="PTHR46523">
    <property type="entry name" value="DCTP PYROPHOSPHATASE 1"/>
    <property type="match status" value="1"/>
</dbReference>
<organism evidence="1 2">
    <name type="scientific">Enterovibrio coralii</name>
    <dbReference type="NCBI Taxonomy" id="294935"/>
    <lineage>
        <taxon>Bacteria</taxon>
        <taxon>Pseudomonadati</taxon>
        <taxon>Pseudomonadota</taxon>
        <taxon>Gammaproteobacteria</taxon>
        <taxon>Vibrionales</taxon>
        <taxon>Vibrionaceae</taxon>
        <taxon>Enterovibrio</taxon>
    </lineage>
</organism>
<dbReference type="PANTHER" id="PTHR46523:SF1">
    <property type="entry name" value="DCTP PYROPHOSPHATASE 1"/>
    <property type="match status" value="1"/>
</dbReference>
<proteinExistence type="predicted"/>
<comment type="caution">
    <text evidence="1">The sequence shown here is derived from an EMBL/GenBank/DDBJ whole genome shotgun (WGS) entry which is preliminary data.</text>
</comment>
<dbReference type="OrthoDB" id="9791898at2"/>
<dbReference type="EMBL" id="LNTY01000025">
    <property type="protein sequence ID" value="KXF82393.1"/>
    <property type="molecule type" value="Genomic_DNA"/>
</dbReference>